<dbReference type="Gene3D" id="1.20.140.40">
    <property type="entry name" value="Invertase/pectin methylesterase inhibitor family protein"/>
    <property type="match status" value="1"/>
</dbReference>
<accession>A0ABR0VY74</accession>
<evidence type="ECO:0000313" key="3">
    <source>
        <dbReference type="Proteomes" id="UP001318860"/>
    </source>
</evidence>
<reference evidence="2 3" key="1">
    <citation type="journal article" date="2021" name="Comput. Struct. Biotechnol. J.">
        <title>De novo genome assembly of the potent medicinal plant Rehmannia glutinosa using nanopore technology.</title>
        <authorList>
            <person name="Ma L."/>
            <person name="Dong C."/>
            <person name="Song C."/>
            <person name="Wang X."/>
            <person name="Zheng X."/>
            <person name="Niu Y."/>
            <person name="Chen S."/>
            <person name="Feng W."/>
        </authorList>
    </citation>
    <scope>NUCLEOTIDE SEQUENCE [LARGE SCALE GENOMIC DNA]</scope>
    <source>
        <strain evidence="2">DH-2019</strain>
    </source>
</reference>
<evidence type="ECO:0000256" key="1">
    <source>
        <dbReference type="SAM" id="SignalP"/>
    </source>
</evidence>
<dbReference type="EMBL" id="JABTTQ020000470">
    <property type="protein sequence ID" value="KAK6139211.1"/>
    <property type="molecule type" value="Genomic_DNA"/>
</dbReference>
<name>A0ABR0VY74_REHGL</name>
<protein>
    <recommendedName>
        <fullName evidence="4">Pectinesterase inhibitor domain-containing protein</fullName>
    </recommendedName>
</protein>
<proteinExistence type="predicted"/>
<feature type="signal peptide" evidence="1">
    <location>
        <begin position="1"/>
        <end position="24"/>
    </location>
</feature>
<comment type="caution">
    <text evidence="2">The sequence shown here is derived from an EMBL/GenBank/DDBJ whole genome shotgun (WGS) entry which is preliminary data.</text>
</comment>
<keyword evidence="3" id="KW-1185">Reference proteome</keyword>
<feature type="chain" id="PRO_5047088937" description="Pectinesterase inhibitor domain-containing protein" evidence="1">
    <location>
        <begin position="25"/>
        <end position="198"/>
    </location>
</feature>
<dbReference type="Proteomes" id="UP001318860">
    <property type="component" value="Unassembled WGS sequence"/>
</dbReference>
<dbReference type="InterPro" id="IPR035513">
    <property type="entry name" value="Invertase/methylesterase_inhib"/>
</dbReference>
<gene>
    <name evidence="2" type="ORF">DH2020_027047</name>
</gene>
<dbReference type="SUPFAM" id="SSF101148">
    <property type="entry name" value="Plant invertase/pectin methylesterase inhibitor"/>
    <property type="match status" value="1"/>
</dbReference>
<evidence type="ECO:0000313" key="2">
    <source>
        <dbReference type="EMBL" id="KAK6139211.1"/>
    </source>
</evidence>
<evidence type="ECO:0008006" key="4">
    <source>
        <dbReference type="Google" id="ProtNLM"/>
    </source>
</evidence>
<keyword evidence="1" id="KW-0732">Signal</keyword>
<sequence>MASTKTTICFTLALLATAAILSTAADNPFCATSDDQALCGQLTNGAHTWAEAMINALNGVMDKARAGKSVAYGVGSKLPVSLKDLTRKSIDGTCRQAYDNIIDNIKQCIGFVKNDPFSSLDTYLSATTFSDCTDGLQEFGVSLPEVADFDKEMLKLSSVLLAVAQKKASGLYSLIEEWNEDDEFSQGRSNVRATTPPS</sequence>
<organism evidence="2 3">
    <name type="scientific">Rehmannia glutinosa</name>
    <name type="common">Chinese foxglove</name>
    <dbReference type="NCBI Taxonomy" id="99300"/>
    <lineage>
        <taxon>Eukaryota</taxon>
        <taxon>Viridiplantae</taxon>
        <taxon>Streptophyta</taxon>
        <taxon>Embryophyta</taxon>
        <taxon>Tracheophyta</taxon>
        <taxon>Spermatophyta</taxon>
        <taxon>Magnoliopsida</taxon>
        <taxon>eudicotyledons</taxon>
        <taxon>Gunneridae</taxon>
        <taxon>Pentapetalae</taxon>
        <taxon>asterids</taxon>
        <taxon>lamiids</taxon>
        <taxon>Lamiales</taxon>
        <taxon>Orobanchaceae</taxon>
        <taxon>Rehmannieae</taxon>
        <taxon>Rehmannia</taxon>
    </lineage>
</organism>